<dbReference type="PANTHER" id="PTHR10343">
    <property type="entry name" value="5'-AMP-ACTIVATED PROTEIN KINASE , BETA SUBUNIT"/>
    <property type="match status" value="1"/>
</dbReference>
<gene>
    <name evidence="4" type="ORF">H7F21_16485</name>
</gene>
<dbReference type="SUPFAM" id="SSF81296">
    <property type="entry name" value="E set domains"/>
    <property type="match status" value="3"/>
</dbReference>
<protein>
    <recommendedName>
        <fullName evidence="3">AMP-activated protein kinase glycogen-binding domain-containing protein</fullName>
    </recommendedName>
</protein>
<evidence type="ECO:0000256" key="2">
    <source>
        <dbReference type="SAM" id="SignalP"/>
    </source>
</evidence>
<evidence type="ECO:0000259" key="3">
    <source>
        <dbReference type="Pfam" id="PF16561"/>
    </source>
</evidence>
<accession>A0A842IYC8</accession>
<dbReference type="InterPro" id="IPR013783">
    <property type="entry name" value="Ig-like_fold"/>
</dbReference>
<dbReference type="Pfam" id="PF16561">
    <property type="entry name" value="AMPK1_CBM"/>
    <property type="match status" value="2"/>
</dbReference>
<dbReference type="Gene3D" id="2.60.40.10">
    <property type="entry name" value="Immunoglobulins"/>
    <property type="match status" value="3"/>
</dbReference>
<dbReference type="InterPro" id="IPR032640">
    <property type="entry name" value="AMPK1_CBM"/>
</dbReference>
<keyword evidence="2" id="KW-0732">Signal</keyword>
<feature type="signal peptide" evidence="2">
    <location>
        <begin position="1"/>
        <end position="23"/>
    </location>
</feature>
<feature type="chain" id="PRO_5032344786" description="AMP-activated protein kinase glycogen-binding domain-containing protein" evidence="2">
    <location>
        <begin position="24"/>
        <end position="315"/>
    </location>
</feature>
<feature type="domain" description="AMP-activated protein kinase glycogen-binding" evidence="3">
    <location>
        <begin position="242"/>
        <end position="315"/>
    </location>
</feature>
<keyword evidence="5" id="KW-1185">Reference proteome</keyword>
<reference evidence="4" key="1">
    <citation type="submission" date="2020-08" db="EMBL/GenBank/DDBJ databases">
        <title>Winogradskyella ouciana sp. nov., isolated from the hadal seawater of the Mariana Trench.</title>
        <authorList>
            <person name="He X."/>
        </authorList>
    </citation>
    <scope>NUCLEOTIDE SEQUENCE [LARGE SCALE GENOMIC DNA]</scope>
    <source>
        <strain evidence="4">KCTC 52348</strain>
    </source>
</reference>
<proteinExistence type="inferred from homology"/>
<dbReference type="EMBL" id="JACLCP010000007">
    <property type="protein sequence ID" value="MBC2846706.1"/>
    <property type="molecule type" value="Genomic_DNA"/>
</dbReference>
<comment type="caution">
    <text evidence="4">The sequence shown here is derived from an EMBL/GenBank/DDBJ whole genome shotgun (WGS) entry which is preliminary data.</text>
</comment>
<dbReference type="CDD" id="cd02859">
    <property type="entry name" value="E_set_AMPKbeta_like_N"/>
    <property type="match status" value="2"/>
</dbReference>
<dbReference type="AlphaFoldDB" id="A0A842IYC8"/>
<dbReference type="RefSeq" id="WP_185790417.1">
    <property type="nucleotide sequence ID" value="NZ_JACLCP010000007.1"/>
</dbReference>
<organism evidence="4 5">
    <name type="scientific">Winogradskyella flava</name>
    <dbReference type="NCBI Taxonomy" id="1884876"/>
    <lineage>
        <taxon>Bacteria</taxon>
        <taxon>Pseudomonadati</taxon>
        <taxon>Bacteroidota</taxon>
        <taxon>Flavobacteriia</taxon>
        <taxon>Flavobacteriales</taxon>
        <taxon>Flavobacteriaceae</taxon>
        <taxon>Winogradskyella</taxon>
    </lineage>
</organism>
<name>A0A842IYC8_9FLAO</name>
<sequence length="315" mass="37016">MILKNNISLSFLCFLFIALSVNSQNSTIKGYKIRGENVIFIFNVNDYPNIKNNGDTIDDVFVSGEFNNWAKDQWRMNKVNDSVYKLQKDLSIFTSDFDWEFKFIVNSEHWAEPSRDFKNIVDARDYKGQKLMTYNLKLYSAFATDYGNVTFKLKGYEDAEKVVLSGTFNRWDETNFKMKPTEDGWEVTLQLRPDIYKYKFIIDNHHWIEDPQNPSKVENEFGGFNSVIDVQKNIEFRLCDYQNAESVILSGDFNDWSEDTYRMTRVNDCWVFNQKLSGGKYHYKFIVDGEWIIDPVNSVKEYDNKGNVNSVCMVK</sequence>
<evidence type="ECO:0000313" key="4">
    <source>
        <dbReference type="EMBL" id="MBC2846706.1"/>
    </source>
</evidence>
<evidence type="ECO:0000313" key="5">
    <source>
        <dbReference type="Proteomes" id="UP000533900"/>
    </source>
</evidence>
<feature type="domain" description="AMP-activated protein kinase glycogen-binding" evidence="3">
    <location>
        <begin position="157"/>
        <end position="233"/>
    </location>
</feature>
<dbReference type="Proteomes" id="UP000533900">
    <property type="component" value="Unassembled WGS sequence"/>
</dbReference>
<dbReference type="PANTHER" id="PTHR10343:SF84">
    <property type="entry name" value="5'-AMP-ACTIVATED PROTEIN KINASE SUBUNIT BETA-1"/>
    <property type="match status" value="1"/>
</dbReference>
<dbReference type="InterPro" id="IPR050827">
    <property type="entry name" value="CRP1_MDG1_kinase"/>
</dbReference>
<comment type="similarity">
    <text evidence="1">Belongs to the 5'-AMP-activated protein kinase beta subunit family.</text>
</comment>
<evidence type="ECO:0000256" key="1">
    <source>
        <dbReference type="ARBA" id="ARBA00010926"/>
    </source>
</evidence>
<dbReference type="InterPro" id="IPR014756">
    <property type="entry name" value="Ig_E-set"/>
</dbReference>